<evidence type="ECO:0000313" key="2">
    <source>
        <dbReference type="Proteomes" id="UP000187209"/>
    </source>
</evidence>
<name>A0A1R2BS30_9CILI</name>
<keyword evidence="2" id="KW-1185">Reference proteome</keyword>
<organism evidence="1 2">
    <name type="scientific">Stentor coeruleus</name>
    <dbReference type="NCBI Taxonomy" id="5963"/>
    <lineage>
        <taxon>Eukaryota</taxon>
        <taxon>Sar</taxon>
        <taxon>Alveolata</taxon>
        <taxon>Ciliophora</taxon>
        <taxon>Postciliodesmatophora</taxon>
        <taxon>Heterotrichea</taxon>
        <taxon>Heterotrichida</taxon>
        <taxon>Stentoridae</taxon>
        <taxon>Stentor</taxon>
    </lineage>
</organism>
<dbReference type="AlphaFoldDB" id="A0A1R2BS30"/>
<proteinExistence type="predicted"/>
<dbReference type="Proteomes" id="UP000187209">
    <property type="component" value="Unassembled WGS sequence"/>
</dbReference>
<protein>
    <submittedName>
        <fullName evidence="1">Uncharacterized protein</fullName>
    </submittedName>
</protein>
<comment type="caution">
    <text evidence="1">The sequence shown here is derived from an EMBL/GenBank/DDBJ whole genome shotgun (WGS) entry which is preliminary data.</text>
</comment>
<accession>A0A1R2BS30</accession>
<dbReference type="EMBL" id="MPUH01000465">
    <property type="protein sequence ID" value="OMJ79560.1"/>
    <property type="molecule type" value="Genomic_DNA"/>
</dbReference>
<sequence length="143" mass="16303">MENGLINPNQESKQKKYKIRILSEAETDSGSFFQTCTHLIPDLNLFERLNQQETHIQKDTKKEKRCQSPTTALDEAFLAVTGLQYAANDLVTQADTQEKQISKLGISIFDTKRLEEKLRAIEDLHSRESITPSAFCSIDCRII</sequence>
<evidence type="ECO:0000313" key="1">
    <source>
        <dbReference type="EMBL" id="OMJ79560.1"/>
    </source>
</evidence>
<reference evidence="1 2" key="1">
    <citation type="submission" date="2016-11" db="EMBL/GenBank/DDBJ databases">
        <title>The macronuclear genome of Stentor coeruleus: a giant cell with tiny introns.</title>
        <authorList>
            <person name="Slabodnick M."/>
            <person name="Ruby J.G."/>
            <person name="Reiff S.B."/>
            <person name="Swart E.C."/>
            <person name="Gosai S."/>
            <person name="Prabakaran S."/>
            <person name="Witkowska E."/>
            <person name="Larue G.E."/>
            <person name="Fisher S."/>
            <person name="Freeman R.M."/>
            <person name="Gunawardena J."/>
            <person name="Chu W."/>
            <person name="Stover N.A."/>
            <person name="Gregory B.D."/>
            <person name="Nowacki M."/>
            <person name="Derisi J."/>
            <person name="Roy S.W."/>
            <person name="Marshall W.F."/>
            <person name="Sood P."/>
        </authorList>
    </citation>
    <scope>NUCLEOTIDE SEQUENCE [LARGE SCALE GENOMIC DNA]</scope>
    <source>
        <strain evidence="1">WM001</strain>
    </source>
</reference>
<gene>
    <name evidence="1" type="ORF">SteCoe_20418</name>
</gene>